<protein>
    <submittedName>
        <fullName evidence="2">Putative het domain</fullName>
    </submittedName>
</protein>
<dbReference type="OrthoDB" id="2426273at2759"/>
<dbReference type="Pfam" id="PF06985">
    <property type="entry name" value="HET"/>
    <property type="match status" value="1"/>
</dbReference>
<comment type="caution">
    <text evidence="2">The sequence shown here is derived from an EMBL/GenBank/DDBJ whole genome shotgun (WGS) entry which is preliminary data.</text>
</comment>
<evidence type="ECO:0000313" key="2">
    <source>
        <dbReference type="EMBL" id="KKY24098.1"/>
    </source>
</evidence>
<evidence type="ECO:0000313" key="3">
    <source>
        <dbReference type="Proteomes" id="UP000053317"/>
    </source>
</evidence>
<dbReference type="EMBL" id="LCWF01000063">
    <property type="protein sequence ID" value="KKY24098.1"/>
    <property type="molecule type" value="Genomic_DNA"/>
</dbReference>
<dbReference type="AlphaFoldDB" id="A0A0G2GKT3"/>
<name>A0A0G2GKT3_PHACM</name>
<gene>
    <name evidence="2" type="ORF">UCRPC4_g02564</name>
</gene>
<dbReference type="PANTHER" id="PTHR39596">
    <property type="match status" value="1"/>
</dbReference>
<reference evidence="2 3" key="2">
    <citation type="submission" date="2015-05" db="EMBL/GenBank/DDBJ databases">
        <authorList>
            <person name="Morales-Cruz A."/>
            <person name="Amrine K.C."/>
            <person name="Cantu D."/>
        </authorList>
    </citation>
    <scope>NUCLEOTIDE SEQUENCE [LARGE SCALE GENOMIC DNA]</scope>
    <source>
        <strain evidence="2">UCRPC4</strain>
    </source>
</reference>
<sequence>MDHLDRPKAAVFPQFKIPYVCMSLYGGKDFMSYPSTQGYDIEKAKACDFVRTSGKDEDTKYIYDDLPALQSFLQSWLFFGLLHELHSMVGLIFEPSDFISTDTFVTTTVGEKLGTIRRLDTSGLHNLLVIWYEYSQTLDHAEVEKECRHFDECLEAVYKLCYRLVRCSSYIDEKLVLSFMSLGNTLENGMRWVHDRSYYDRLPEGGSTVHGLVPPWRPGHRGWDAPPMLFQKLLYNGWCPSEINILRRDFEINEIIYASQMPRFGDRNKHLACNPDHCNAANIDDATYQTQHHPQCKDFDQCPELAVDYDLVCNILQAGETPLIMATQTGDSLSLNVVPSTIPNGPFAGQKLSYICFSHVWAHGLGNSKRNALPSCQMQALHRYTYPILGIRARQSDVRISFFWIDTLCVPVQPEHAHLRKKAIAAMADVYSQARHVLVIDEALARTSLKRFEEDLMSREVGATLAASASVINQKELTFAIILSDWWRRLWTLQEGLLTNSLLVLFREGAMSMQEVVSSTNEDHVRNRADMSSEALKVALHNLIDRAWPFGHTSHHRKVITLLCDRSTSHAADEPSCLATLMNVDVSKILGTPKESRMRQFYLSLDTIPAGLLFLPGPKLDFPGFRWAPRSLMGEGGPSKRYVYSIMAEEEDSEAKISEHGLKLEATGYLLTSFNVALNHNCYIVPGPPGKLPSTHFEPNHAPPYDVTAIIHNADDYAVPKWNELGHQNKIDPVLIFPAHRKLGVAQQNPAILAHSPRKLDGAEKEGDATWTATYLCAVHCFTNSMAMWSGDCTAKSRILTEQRSIDSGRGYTGDVVWFKDGGKPIRRWMIT</sequence>
<organism evidence="2 3">
    <name type="scientific">Phaeomoniella chlamydospora</name>
    <name type="common">Phaeoacremonium chlamydosporum</name>
    <dbReference type="NCBI Taxonomy" id="158046"/>
    <lineage>
        <taxon>Eukaryota</taxon>
        <taxon>Fungi</taxon>
        <taxon>Dikarya</taxon>
        <taxon>Ascomycota</taxon>
        <taxon>Pezizomycotina</taxon>
        <taxon>Eurotiomycetes</taxon>
        <taxon>Chaetothyriomycetidae</taxon>
        <taxon>Phaeomoniellales</taxon>
        <taxon>Phaeomoniellaceae</taxon>
        <taxon>Phaeomoniella</taxon>
    </lineage>
</organism>
<dbReference type="InterPro" id="IPR010730">
    <property type="entry name" value="HET"/>
</dbReference>
<proteinExistence type="predicted"/>
<dbReference type="Proteomes" id="UP000053317">
    <property type="component" value="Unassembled WGS sequence"/>
</dbReference>
<accession>A0A0G2GKT3</accession>
<dbReference type="PANTHER" id="PTHR39596:SF2">
    <property type="entry name" value="HET DOMAIN PROTEIN (AFU_ORTHOLOGUE AFUA_1G17550)-RELATED"/>
    <property type="match status" value="1"/>
</dbReference>
<feature type="domain" description="Heterokaryon incompatibility" evidence="1">
    <location>
        <begin position="354"/>
        <end position="495"/>
    </location>
</feature>
<reference evidence="2 3" key="1">
    <citation type="submission" date="2015-05" db="EMBL/GenBank/DDBJ databases">
        <title>Distinctive expansion of gene families associated with plant cell wall degradation and secondary metabolism in the genomes of grapevine trunk pathogens.</title>
        <authorList>
            <person name="Lawrence D.P."/>
            <person name="Travadon R."/>
            <person name="Rolshausen P.E."/>
            <person name="Baumgartner K."/>
        </authorList>
    </citation>
    <scope>NUCLEOTIDE SEQUENCE [LARGE SCALE GENOMIC DNA]</scope>
    <source>
        <strain evidence="2">UCRPC4</strain>
    </source>
</reference>
<keyword evidence="3" id="KW-1185">Reference proteome</keyword>
<evidence type="ECO:0000259" key="1">
    <source>
        <dbReference type="Pfam" id="PF06985"/>
    </source>
</evidence>